<protein>
    <submittedName>
        <fullName evidence="1">Uncharacterized protein</fullName>
    </submittedName>
</protein>
<organism evidence="1 2">
    <name type="scientific">Ixodes persulcatus</name>
    <name type="common">Taiga tick</name>
    <dbReference type="NCBI Taxonomy" id="34615"/>
    <lineage>
        <taxon>Eukaryota</taxon>
        <taxon>Metazoa</taxon>
        <taxon>Ecdysozoa</taxon>
        <taxon>Arthropoda</taxon>
        <taxon>Chelicerata</taxon>
        <taxon>Arachnida</taxon>
        <taxon>Acari</taxon>
        <taxon>Parasitiformes</taxon>
        <taxon>Ixodida</taxon>
        <taxon>Ixodoidea</taxon>
        <taxon>Ixodidae</taxon>
        <taxon>Ixodinae</taxon>
        <taxon>Ixodes</taxon>
    </lineage>
</organism>
<evidence type="ECO:0000313" key="2">
    <source>
        <dbReference type="Proteomes" id="UP000805193"/>
    </source>
</evidence>
<keyword evidence="2" id="KW-1185">Reference proteome</keyword>
<feature type="non-terminal residue" evidence="1">
    <location>
        <position position="70"/>
    </location>
</feature>
<name>A0AC60NZK0_IXOPE</name>
<gene>
    <name evidence="1" type="ORF">HPB47_010266</name>
</gene>
<evidence type="ECO:0000313" key="1">
    <source>
        <dbReference type="EMBL" id="KAG0412598.1"/>
    </source>
</evidence>
<feature type="non-terminal residue" evidence="1">
    <location>
        <position position="1"/>
    </location>
</feature>
<dbReference type="EMBL" id="JABSTQ010011335">
    <property type="protein sequence ID" value="KAG0412598.1"/>
    <property type="molecule type" value="Genomic_DNA"/>
</dbReference>
<sequence length="70" mass="7590">TATPAQEADDSLSPYPSDWDAHLQLQKHEHDALCATHRVEMKVGWVPGRANGIGNEAAHALASKSENDRS</sequence>
<dbReference type="Proteomes" id="UP000805193">
    <property type="component" value="Unassembled WGS sequence"/>
</dbReference>
<proteinExistence type="predicted"/>
<reference evidence="1 2" key="1">
    <citation type="journal article" date="2020" name="Cell">
        <title>Large-Scale Comparative Analyses of Tick Genomes Elucidate Their Genetic Diversity and Vector Capacities.</title>
        <authorList>
            <consortium name="Tick Genome and Microbiome Consortium (TIGMIC)"/>
            <person name="Jia N."/>
            <person name="Wang J."/>
            <person name="Shi W."/>
            <person name="Du L."/>
            <person name="Sun Y."/>
            <person name="Zhan W."/>
            <person name="Jiang J.F."/>
            <person name="Wang Q."/>
            <person name="Zhang B."/>
            <person name="Ji P."/>
            <person name="Bell-Sakyi L."/>
            <person name="Cui X.M."/>
            <person name="Yuan T.T."/>
            <person name="Jiang B.G."/>
            <person name="Yang W.F."/>
            <person name="Lam T.T."/>
            <person name="Chang Q.C."/>
            <person name="Ding S.J."/>
            <person name="Wang X.J."/>
            <person name="Zhu J.G."/>
            <person name="Ruan X.D."/>
            <person name="Zhao L."/>
            <person name="Wei J.T."/>
            <person name="Ye R.Z."/>
            <person name="Que T.C."/>
            <person name="Du C.H."/>
            <person name="Zhou Y.H."/>
            <person name="Cheng J.X."/>
            <person name="Dai P.F."/>
            <person name="Guo W.B."/>
            <person name="Han X.H."/>
            <person name="Huang E.J."/>
            <person name="Li L.F."/>
            <person name="Wei W."/>
            <person name="Gao Y.C."/>
            <person name="Liu J.Z."/>
            <person name="Shao H.Z."/>
            <person name="Wang X."/>
            <person name="Wang C.C."/>
            <person name="Yang T.C."/>
            <person name="Huo Q.B."/>
            <person name="Li W."/>
            <person name="Chen H.Y."/>
            <person name="Chen S.E."/>
            <person name="Zhou L.G."/>
            <person name="Ni X.B."/>
            <person name="Tian J.H."/>
            <person name="Sheng Y."/>
            <person name="Liu T."/>
            <person name="Pan Y.S."/>
            <person name="Xia L.Y."/>
            <person name="Li J."/>
            <person name="Zhao F."/>
            <person name="Cao W.C."/>
        </authorList>
    </citation>
    <scope>NUCLEOTIDE SEQUENCE [LARGE SCALE GENOMIC DNA]</scope>
    <source>
        <strain evidence="1">Iper-2018</strain>
    </source>
</reference>
<accession>A0AC60NZK0</accession>
<comment type="caution">
    <text evidence="1">The sequence shown here is derived from an EMBL/GenBank/DDBJ whole genome shotgun (WGS) entry which is preliminary data.</text>
</comment>